<evidence type="ECO:0000256" key="2">
    <source>
        <dbReference type="ARBA" id="ARBA00022898"/>
    </source>
</evidence>
<sequence>MNVHGGYHGGNAKMLDFSVNINPLGMPPRLKYDLIAAMDDLGRYPEIAGASQRDRLAAHLGVYPGQVILGNGAIELIYLFARSLCRSDSKALIVSPTFNEYRRALTMNGWEGVTEWVAGADLDFRIDPGTLPRAIAEEQPNAVFICNPNNPTGMAYSCDYLRDLMDECDPGILWFIDESFIDFSTKESSMTLVADEGRPVILLRSMTKFFGIPGLRIGYAVGHEAIIHAMERYKEPWSINSLALEAVDTVFRDTRYMETTKNYIRKERHRMYVALSKLNNLKVYQSAADFHLCRLKCGTAAALNEGLNTRNINIRTCEDFTGLGPDYFRIAVKKVEDNDALMAALTEIVG</sequence>
<dbReference type="InterPro" id="IPR015421">
    <property type="entry name" value="PyrdxlP-dep_Trfase_major"/>
</dbReference>
<dbReference type="Gene3D" id="3.40.640.10">
    <property type="entry name" value="Type I PLP-dependent aspartate aminotransferase-like (Major domain)"/>
    <property type="match status" value="1"/>
</dbReference>
<dbReference type="OrthoDB" id="9813612at2"/>
<dbReference type="CDD" id="cd00609">
    <property type="entry name" value="AAT_like"/>
    <property type="match status" value="1"/>
</dbReference>
<dbReference type="InterPro" id="IPR015422">
    <property type="entry name" value="PyrdxlP-dep_Trfase_small"/>
</dbReference>
<name>A0A1H3FE64_EUBBA</name>
<protein>
    <recommendedName>
        <fullName evidence="3">Aminotransferase</fullName>
        <ecNumber evidence="3">2.6.1.-</ecNumber>
    </recommendedName>
</protein>
<dbReference type="Gene3D" id="3.90.1150.10">
    <property type="entry name" value="Aspartate Aminotransferase, domain 1"/>
    <property type="match status" value="1"/>
</dbReference>
<dbReference type="Pfam" id="PF00155">
    <property type="entry name" value="Aminotran_1_2"/>
    <property type="match status" value="1"/>
</dbReference>
<accession>A0A1H3FE64</accession>
<dbReference type="AlphaFoldDB" id="A0A1H3FE64"/>
<keyword evidence="2" id="KW-0663">Pyridoxal phosphate</keyword>
<feature type="domain" description="Aminotransferase class I/classII large" evidence="4">
    <location>
        <begin position="13"/>
        <end position="345"/>
    </location>
</feature>
<comment type="similarity">
    <text evidence="3">Belongs to the class-I pyridoxal-phosphate-dependent aminotransferase family.</text>
</comment>
<dbReference type="InterPro" id="IPR004838">
    <property type="entry name" value="NHTrfase_class1_PyrdxlP-BS"/>
</dbReference>
<evidence type="ECO:0000259" key="4">
    <source>
        <dbReference type="Pfam" id="PF00155"/>
    </source>
</evidence>
<dbReference type="GO" id="GO:0030170">
    <property type="term" value="F:pyridoxal phosphate binding"/>
    <property type="evidence" value="ECO:0007669"/>
    <property type="project" value="InterPro"/>
</dbReference>
<proteinExistence type="inferred from homology"/>
<comment type="cofactor">
    <cofactor evidence="1 3">
        <name>pyridoxal 5'-phosphate</name>
        <dbReference type="ChEBI" id="CHEBI:597326"/>
    </cofactor>
</comment>
<keyword evidence="3" id="KW-0808">Transferase</keyword>
<evidence type="ECO:0000313" key="6">
    <source>
        <dbReference type="Proteomes" id="UP000199652"/>
    </source>
</evidence>
<dbReference type="InterPro" id="IPR004839">
    <property type="entry name" value="Aminotransferase_I/II_large"/>
</dbReference>
<evidence type="ECO:0000256" key="3">
    <source>
        <dbReference type="RuleBase" id="RU000481"/>
    </source>
</evidence>
<evidence type="ECO:0000313" key="5">
    <source>
        <dbReference type="EMBL" id="SDX89302.1"/>
    </source>
</evidence>
<dbReference type="GO" id="GO:0008483">
    <property type="term" value="F:transaminase activity"/>
    <property type="evidence" value="ECO:0007669"/>
    <property type="project" value="UniProtKB-KW"/>
</dbReference>
<keyword evidence="6" id="KW-1185">Reference proteome</keyword>
<organism evidence="5 6">
    <name type="scientific">Eubacterium barkeri</name>
    <name type="common">Clostridium barkeri</name>
    <dbReference type="NCBI Taxonomy" id="1528"/>
    <lineage>
        <taxon>Bacteria</taxon>
        <taxon>Bacillati</taxon>
        <taxon>Bacillota</taxon>
        <taxon>Clostridia</taxon>
        <taxon>Eubacteriales</taxon>
        <taxon>Eubacteriaceae</taxon>
        <taxon>Eubacterium</taxon>
    </lineage>
</organism>
<dbReference type="Proteomes" id="UP000199652">
    <property type="component" value="Unassembled WGS sequence"/>
</dbReference>
<dbReference type="InterPro" id="IPR015424">
    <property type="entry name" value="PyrdxlP-dep_Trfase"/>
</dbReference>
<evidence type="ECO:0000256" key="1">
    <source>
        <dbReference type="ARBA" id="ARBA00001933"/>
    </source>
</evidence>
<dbReference type="EMBL" id="FNOU01000010">
    <property type="protein sequence ID" value="SDX89302.1"/>
    <property type="molecule type" value="Genomic_DNA"/>
</dbReference>
<dbReference type="STRING" id="1528.SAMN04488579_11026"/>
<dbReference type="PANTHER" id="PTHR42885">
    <property type="entry name" value="HISTIDINOL-PHOSPHATE AMINOTRANSFERASE-RELATED"/>
    <property type="match status" value="1"/>
</dbReference>
<keyword evidence="3" id="KW-0032">Aminotransferase</keyword>
<dbReference type="PROSITE" id="PS00105">
    <property type="entry name" value="AA_TRANSFER_CLASS_1"/>
    <property type="match status" value="1"/>
</dbReference>
<dbReference type="EC" id="2.6.1.-" evidence="3"/>
<dbReference type="SUPFAM" id="SSF53383">
    <property type="entry name" value="PLP-dependent transferases"/>
    <property type="match status" value="1"/>
</dbReference>
<dbReference type="PANTHER" id="PTHR42885:SF1">
    <property type="entry name" value="THREONINE-PHOSPHATE DECARBOXYLASE"/>
    <property type="match status" value="1"/>
</dbReference>
<reference evidence="6" key="1">
    <citation type="submission" date="2016-10" db="EMBL/GenBank/DDBJ databases">
        <authorList>
            <person name="Varghese N."/>
            <person name="Submissions S."/>
        </authorList>
    </citation>
    <scope>NUCLEOTIDE SEQUENCE [LARGE SCALE GENOMIC DNA]</scope>
    <source>
        <strain evidence="6">VPI 5359</strain>
    </source>
</reference>
<gene>
    <name evidence="5" type="ORF">SAMN04488579_11026</name>
</gene>
<dbReference type="RefSeq" id="WP_090245045.1">
    <property type="nucleotide sequence ID" value="NZ_FNOU01000010.1"/>
</dbReference>